<dbReference type="PANTHER" id="PTHR43855:SF1">
    <property type="entry name" value="THIOSULFATE SULFURTRANSFERASE"/>
    <property type="match status" value="1"/>
</dbReference>
<organism evidence="4 5">
    <name type="scientific">Cetobacterium ceti</name>
    <dbReference type="NCBI Taxonomy" id="180163"/>
    <lineage>
        <taxon>Bacteria</taxon>
        <taxon>Fusobacteriati</taxon>
        <taxon>Fusobacteriota</taxon>
        <taxon>Fusobacteriia</taxon>
        <taxon>Fusobacteriales</taxon>
        <taxon>Fusobacteriaceae</taxon>
        <taxon>Cetobacterium</taxon>
    </lineage>
</organism>
<dbReference type="InterPro" id="IPR036873">
    <property type="entry name" value="Rhodanese-like_dom_sf"/>
</dbReference>
<dbReference type="STRING" id="180163.SAMN02745174_00260"/>
<keyword evidence="1" id="KW-0677">Repeat</keyword>
<dbReference type="SUPFAM" id="SSF52821">
    <property type="entry name" value="Rhodanese/Cell cycle control phosphatase"/>
    <property type="match status" value="2"/>
</dbReference>
<keyword evidence="4" id="KW-0670">Pyruvate</keyword>
<feature type="domain" description="Rhodanese" evidence="3">
    <location>
        <begin position="39"/>
        <end position="148"/>
    </location>
</feature>
<protein>
    <recommendedName>
        <fullName evidence="2">Sulfurtransferase</fullName>
    </recommendedName>
</protein>
<evidence type="ECO:0000256" key="2">
    <source>
        <dbReference type="RuleBase" id="RU000507"/>
    </source>
</evidence>
<dbReference type="PANTHER" id="PTHR43855">
    <property type="entry name" value="THIOSULFATE SULFURTRANSFERASE"/>
    <property type="match status" value="1"/>
</dbReference>
<feature type="domain" description="Rhodanese" evidence="3">
    <location>
        <begin position="181"/>
        <end position="295"/>
    </location>
</feature>
<dbReference type="InterPro" id="IPR001763">
    <property type="entry name" value="Rhodanese-like_dom"/>
</dbReference>
<dbReference type="Gene3D" id="3.40.250.10">
    <property type="entry name" value="Rhodanese-like domain"/>
    <property type="match status" value="2"/>
</dbReference>
<sequence>MKKVLIGLGLLSTLAMGMGENYPTEKLISGNSAKKILENDKNVVLIDVRPKVKFMMNNVKGSYNMWREDMQPQDNRYGEVTGMRASREEMEAKLNKMGVNENTTLLLTGNGLDEYRLWWILDLYGFENIKIVDGGYEALKESGVKTTFGGGASEKKGNYKFPKISDKDTLANIDEVKNNINNNHVAILDTRSDKEFLGEDLKKGAFVKGRIPNSIHIEWTDVAEKNLRLKPISEIKEMYEKCGITPDKEIIPYCQSAVRSAHTTFVLKEILKYPNVKNYDGSWIEWSFEAKNKKVDVITGE</sequence>
<dbReference type="PROSITE" id="PS00683">
    <property type="entry name" value="RHODANESE_2"/>
    <property type="match status" value="1"/>
</dbReference>
<dbReference type="Pfam" id="PF00581">
    <property type="entry name" value="Rhodanese"/>
    <property type="match status" value="2"/>
</dbReference>
<dbReference type="InterPro" id="IPR051126">
    <property type="entry name" value="Thiosulfate_sulfurtransferase"/>
</dbReference>
<reference evidence="4 5" key="1">
    <citation type="submission" date="2017-02" db="EMBL/GenBank/DDBJ databases">
        <authorList>
            <person name="Peterson S.W."/>
        </authorList>
    </citation>
    <scope>NUCLEOTIDE SEQUENCE [LARGE SCALE GENOMIC DNA]</scope>
    <source>
        <strain evidence="4 5">ATCC 700028</strain>
    </source>
</reference>
<dbReference type="EMBL" id="FUWX01000004">
    <property type="protein sequence ID" value="SJZ36552.1"/>
    <property type="molecule type" value="Genomic_DNA"/>
</dbReference>
<evidence type="ECO:0000259" key="3">
    <source>
        <dbReference type="PROSITE" id="PS50206"/>
    </source>
</evidence>
<dbReference type="InterPro" id="IPR001307">
    <property type="entry name" value="Thiosulphate_STrfase_CS"/>
</dbReference>
<dbReference type="OrthoDB" id="9770030at2"/>
<dbReference type="Proteomes" id="UP000191153">
    <property type="component" value="Unassembled WGS sequence"/>
</dbReference>
<dbReference type="RefSeq" id="WP_078692804.1">
    <property type="nucleotide sequence ID" value="NZ_FUWX01000004.1"/>
</dbReference>
<dbReference type="AlphaFoldDB" id="A0A1T4K248"/>
<evidence type="ECO:0000256" key="1">
    <source>
        <dbReference type="ARBA" id="ARBA00022737"/>
    </source>
</evidence>
<accession>A0A1T4K248</accession>
<dbReference type="GO" id="GO:0004792">
    <property type="term" value="F:thiosulfate-cyanide sulfurtransferase activity"/>
    <property type="evidence" value="ECO:0007669"/>
    <property type="project" value="InterPro"/>
</dbReference>
<keyword evidence="2 4" id="KW-0808">Transferase</keyword>
<dbReference type="CDD" id="cd01449">
    <property type="entry name" value="TST_Repeat_2"/>
    <property type="match status" value="1"/>
</dbReference>
<proteinExistence type="predicted"/>
<dbReference type="SMART" id="SM00450">
    <property type="entry name" value="RHOD"/>
    <property type="match status" value="2"/>
</dbReference>
<evidence type="ECO:0000313" key="5">
    <source>
        <dbReference type="Proteomes" id="UP000191153"/>
    </source>
</evidence>
<gene>
    <name evidence="4" type="ORF">SAMN02745174_00260</name>
</gene>
<keyword evidence="5" id="KW-1185">Reference proteome</keyword>
<evidence type="ECO:0000313" key="4">
    <source>
        <dbReference type="EMBL" id="SJZ36552.1"/>
    </source>
</evidence>
<dbReference type="PROSITE" id="PS50206">
    <property type="entry name" value="RHODANESE_3"/>
    <property type="match status" value="2"/>
</dbReference>
<name>A0A1T4K248_9FUSO</name>